<evidence type="ECO:0000313" key="2">
    <source>
        <dbReference type="EMBL" id="KAJ9168345.1"/>
    </source>
</evidence>
<dbReference type="Pfam" id="PF12937">
    <property type="entry name" value="F-box-like"/>
    <property type="match status" value="1"/>
</dbReference>
<dbReference type="Gene3D" id="3.80.10.10">
    <property type="entry name" value="Ribonuclease Inhibitor"/>
    <property type="match status" value="1"/>
</dbReference>
<dbReference type="InterPro" id="IPR001810">
    <property type="entry name" value="F-box_dom"/>
</dbReference>
<evidence type="ECO:0000313" key="3">
    <source>
        <dbReference type="Proteomes" id="UP001174677"/>
    </source>
</evidence>
<reference evidence="2" key="1">
    <citation type="journal article" date="2023" name="Plant Biotechnol. J.">
        <title>Chromosome-level wild Hevea brasiliensis genome provides new tools for genomic-assisted breeding and valuable loci to elevate rubber yield.</title>
        <authorList>
            <person name="Cheng H."/>
            <person name="Song X."/>
            <person name="Hu Y."/>
            <person name="Wu T."/>
            <person name="Yang Q."/>
            <person name="An Z."/>
            <person name="Feng S."/>
            <person name="Deng Z."/>
            <person name="Wu W."/>
            <person name="Zeng X."/>
            <person name="Tu M."/>
            <person name="Wang X."/>
            <person name="Huang H."/>
        </authorList>
    </citation>
    <scope>NUCLEOTIDE SEQUENCE</scope>
    <source>
        <strain evidence="2">MT/VB/25A 57/8</strain>
    </source>
</reference>
<gene>
    <name evidence="2" type="ORF">P3X46_019885</name>
</gene>
<dbReference type="CDD" id="cd09917">
    <property type="entry name" value="F-box_SF"/>
    <property type="match status" value="1"/>
</dbReference>
<dbReference type="PANTHER" id="PTHR34223">
    <property type="entry name" value="OS11G0201299 PROTEIN"/>
    <property type="match status" value="1"/>
</dbReference>
<evidence type="ECO:0000259" key="1">
    <source>
        <dbReference type="PROSITE" id="PS50181"/>
    </source>
</evidence>
<keyword evidence="3" id="KW-1185">Reference proteome</keyword>
<sequence length="576" mass="65693">MESAPKAMALISSQDTLALACRRDRMSVLPESVIFRIFSFLRPNESAILSLVSRRFRQLCINSPYLYFCANFDSKGCLRRYTQFCYYVDKMMRTRDRLGIEIDKFLIHWFCKQPRYNIGGTIVDAWVKIATKCNVGELDILVNLDEWLGWGVYSLPECVFRCKSLRVLKLNLQMGKFYLVSTENMDSVEDLLLDSMIINERNFGEKISGSWTSLRRLILEKVHLVVELNITSSSLEELKMSNCEGGAYVDWHFSVSSSSLKNLCISRCHFKVPTLMNLRCPSLENFTLQGSDFDKLSTFKIASLSIENFRICGSNFLKGCCFCISCPSVKHIKIGSSNFEDFCFIEINSSSLGDLTVSDCELSRPQIPNFKLAPGKRIHIVAEKLQTLTINSSDKHLYNLPLSISTPNIQDIKWTGNPVDFSYLESFLSLVDATIYIKPSCQHKSKELACRCKLVQSLIYCAAMLLQSLKYAKFLKINIWPIEMFFMQNNEPIYFNNLLCLLLTVDSLTDQTPLIASFLKGLPNLRTLIIKCRPKSHVIDEPNFISLLGLCPKTFNLSLSEEGVKIFRRNAQDVEG</sequence>
<dbReference type="Pfam" id="PF24758">
    <property type="entry name" value="LRR_At5g56370"/>
    <property type="match status" value="1"/>
</dbReference>
<dbReference type="PROSITE" id="PS50181">
    <property type="entry name" value="FBOX"/>
    <property type="match status" value="1"/>
</dbReference>
<name>A0ABQ9LLH1_HEVBR</name>
<dbReference type="InterPro" id="IPR053197">
    <property type="entry name" value="F-box_SCFL_complex_component"/>
</dbReference>
<dbReference type="SUPFAM" id="SSF52058">
    <property type="entry name" value="L domain-like"/>
    <property type="match status" value="1"/>
</dbReference>
<dbReference type="SUPFAM" id="SSF81383">
    <property type="entry name" value="F-box domain"/>
    <property type="match status" value="1"/>
</dbReference>
<dbReference type="InterPro" id="IPR055411">
    <property type="entry name" value="LRR_FXL15/At3g58940/PEG3-like"/>
</dbReference>
<dbReference type="SMART" id="SM00256">
    <property type="entry name" value="FBOX"/>
    <property type="match status" value="1"/>
</dbReference>
<dbReference type="InterPro" id="IPR036047">
    <property type="entry name" value="F-box-like_dom_sf"/>
</dbReference>
<protein>
    <recommendedName>
        <fullName evidence="1">F-box domain-containing protein</fullName>
    </recommendedName>
</protein>
<dbReference type="EMBL" id="JARPOI010000011">
    <property type="protein sequence ID" value="KAJ9168345.1"/>
    <property type="molecule type" value="Genomic_DNA"/>
</dbReference>
<dbReference type="Gene3D" id="1.20.1280.50">
    <property type="match status" value="1"/>
</dbReference>
<accession>A0ABQ9LLH1</accession>
<dbReference type="InterPro" id="IPR032675">
    <property type="entry name" value="LRR_dom_sf"/>
</dbReference>
<comment type="caution">
    <text evidence="2">The sequence shown here is derived from an EMBL/GenBank/DDBJ whole genome shotgun (WGS) entry which is preliminary data.</text>
</comment>
<proteinExistence type="predicted"/>
<dbReference type="PANTHER" id="PTHR34223:SF93">
    <property type="entry name" value="F-BOX DOMAIN-CONTAINING PROTEIN"/>
    <property type="match status" value="1"/>
</dbReference>
<dbReference type="Proteomes" id="UP001174677">
    <property type="component" value="Chromosome 11"/>
</dbReference>
<organism evidence="2 3">
    <name type="scientific">Hevea brasiliensis</name>
    <name type="common">Para rubber tree</name>
    <name type="synonym">Siphonia brasiliensis</name>
    <dbReference type="NCBI Taxonomy" id="3981"/>
    <lineage>
        <taxon>Eukaryota</taxon>
        <taxon>Viridiplantae</taxon>
        <taxon>Streptophyta</taxon>
        <taxon>Embryophyta</taxon>
        <taxon>Tracheophyta</taxon>
        <taxon>Spermatophyta</taxon>
        <taxon>Magnoliopsida</taxon>
        <taxon>eudicotyledons</taxon>
        <taxon>Gunneridae</taxon>
        <taxon>Pentapetalae</taxon>
        <taxon>rosids</taxon>
        <taxon>fabids</taxon>
        <taxon>Malpighiales</taxon>
        <taxon>Euphorbiaceae</taxon>
        <taxon>Crotonoideae</taxon>
        <taxon>Micrandreae</taxon>
        <taxon>Hevea</taxon>
    </lineage>
</organism>
<feature type="domain" description="F-box" evidence="1">
    <location>
        <begin position="23"/>
        <end position="59"/>
    </location>
</feature>